<dbReference type="Gene3D" id="6.10.340.10">
    <property type="match status" value="1"/>
</dbReference>
<keyword evidence="5" id="KW-0808">Transferase</keyword>
<evidence type="ECO:0000256" key="9">
    <source>
        <dbReference type="ARBA" id="ARBA00023012"/>
    </source>
</evidence>
<accession>A0ABS4DD27</accession>
<reference evidence="14 15" key="1">
    <citation type="submission" date="2021-03" db="EMBL/GenBank/DDBJ databases">
        <authorList>
            <person name="Grouzdev D.S."/>
        </authorList>
    </citation>
    <scope>NUCLEOTIDE SEQUENCE [LARGE SCALE GENOMIC DNA]</scope>
    <source>
        <strain evidence="14 15">M50-1</strain>
    </source>
</reference>
<feature type="transmembrane region" description="Helical" evidence="11">
    <location>
        <begin position="12"/>
        <end position="34"/>
    </location>
</feature>
<protein>
    <recommendedName>
        <fullName evidence="3">histidine kinase</fullName>
        <ecNumber evidence="3">2.7.13.3</ecNumber>
    </recommendedName>
</protein>
<evidence type="ECO:0000256" key="2">
    <source>
        <dbReference type="ARBA" id="ARBA00004370"/>
    </source>
</evidence>
<sequence length="472" mass="50533">MKRPASLRLRLTILVTVLTGAAICLFALIFYLILQANLLAEIDVRLQERAALVREELIAAKLSGASTNLPNLPPLVEFSAPGIYVELRAPSGDLLASSPNLGADRLPEALPLLATALEGPQVIETVQAGDHEDLRLLVTRAPATLAPDALLLVAESLEPIERTLAQARILLLICGIGALLFAASSAAVLTGIALAPMARLTRTAASIAATGDYHERLPDPARRDEVGQLAATINDLVTTVESTLEQQRRLLADTSHELRSPLTVVLANLALLRRDLAPAERQLCLDEASDEAQRMRRLVNDLLLLAQADATQVIARASVSLDMLVAELTTTSVRLFATHCFTPVIAPGLVIEGDRERLTQALRNLIENAVRYTPPGTEVTVHLEALANDMAAITVIDNGPGIAPEHLPHLWDRFYRVEQTRSRTTGGMGLGLAIVKYIVEAHGGSVAVQSRVGQGSAFRMQLPLAIGASASH</sequence>
<dbReference type="SUPFAM" id="SSF55874">
    <property type="entry name" value="ATPase domain of HSP90 chaperone/DNA topoisomerase II/histidine kinase"/>
    <property type="match status" value="1"/>
</dbReference>
<evidence type="ECO:0000256" key="5">
    <source>
        <dbReference type="ARBA" id="ARBA00022679"/>
    </source>
</evidence>
<dbReference type="InterPro" id="IPR050428">
    <property type="entry name" value="TCS_sensor_his_kinase"/>
</dbReference>
<evidence type="ECO:0000256" key="7">
    <source>
        <dbReference type="ARBA" id="ARBA00022777"/>
    </source>
</evidence>
<dbReference type="Gene3D" id="3.30.565.10">
    <property type="entry name" value="Histidine kinase-like ATPase, C-terminal domain"/>
    <property type="match status" value="1"/>
</dbReference>
<keyword evidence="6 11" id="KW-0812">Transmembrane</keyword>
<dbReference type="InterPro" id="IPR036890">
    <property type="entry name" value="HATPase_C_sf"/>
</dbReference>
<comment type="catalytic activity">
    <reaction evidence="1">
        <text>ATP + protein L-histidine = ADP + protein N-phospho-L-histidine.</text>
        <dbReference type="EC" id="2.7.13.3"/>
    </reaction>
</comment>
<comment type="subcellular location">
    <subcellularLocation>
        <location evidence="2">Membrane</location>
    </subcellularLocation>
</comment>
<dbReference type="SMART" id="SM00388">
    <property type="entry name" value="HisKA"/>
    <property type="match status" value="1"/>
</dbReference>
<dbReference type="PANTHER" id="PTHR45436:SF5">
    <property type="entry name" value="SENSOR HISTIDINE KINASE TRCS"/>
    <property type="match status" value="1"/>
</dbReference>
<dbReference type="CDD" id="cd06225">
    <property type="entry name" value="HAMP"/>
    <property type="match status" value="1"/>
</dbReference>
<comment type="caution">
    <text evidence="14">The sequence shown here is derived from an EMBL/GenBank/DDBJ whole genome shotgun (WGS) entry which is preliminary data.</text>
</comment>
<keyword evidence="8 11" id="KW-1133">Transmembrane helix</keyword>
<dbReference type="Proteomes" id="UP001193081">
    <property type="component" value="Unassembled WGS sequence"/>
</dbReference>
<evidence type="ECO:0000256" key="10">
    <source>
        <dbReference type="ARBA" id="ARBA00023136"/>
    </source>
</evidence>
<keyword evidence="7" id="KW-0418">Kinase</keyword>
<keyword evidence="10 11" id="KW-0472">Membrane</keyword>
<evidence type="ECO:0000256" key="1">
    <source>
        <dbReference type="ARBA" id="ARBA00000085"/>
    </source>
</evidence>
<evidence type="ECO:0000259" key="13">
    <source>
        <dbReference type="PROSITE" id="PS50885"/>
    </source>
</evidence>
<dbReference type="InterPro" id="IPR003594">
    <property type="entry name" value="HATPase_dom"/>
</dbReference>
<feature type="domain" description="Histidine kinase" evidence="12">
    <location>
        <begin position="253"/>
        <end position="466"/>
    </location>
</feature>
<dbReference type="PROSITE" id="PS50885">
    <property type="entry name" value="HAMP"/>
    <property type="match status" value="1"/>
</dbReference>
<evidence type="ECO:0000259" key="12">
    <source>
        <dbReference type="PROSITE" id="PS50109"/>
    </source>
</evidence>
<dbReference type="RefSeq" id="WP_135479435.1">
    <property type="nucleotide sequence ID" value="NZ_SIJK02000030.1"/>
</dbReference>
<dbReference type="Pfam" id="PF00672">
    <property type="entry name" value="HAMP"/>
    <property type="match status" value="1"/>
</dbReference>
<evidence type="ECO:0000256" key="3">
    <source>
        <dbReference type="ARBA" id="ARBA00012438"/>
    </source>
</evidence>
<evidence type="ECO:0000256" key="8">
    <source>
        <dbReference type="ARBA" id="ARBA00022989"/>
    </source>
</evidence>
<dbReference type="Pfam" id="PF02518">
    <property type="entry name" value="HATPase_c"/>
    <property type="match status" value="1"/>
</dbReference>
<dbReference type="InterPro" id="IPR004358">
    <property type="entry name" value="Sig_transdc_His_kin-like_C"/>
</dbReference>
<dbReference type="SMART" id="SM00304">
    <property type="entry name" value="HAMP"/>
    <property type="match status" value="1"/>
</dbReference>
<dbReference type="PRINTS" id="PR00344">
    <property type="entry name" value="BCTRLSENSOR"/>
</dbReference>
<keyword evidence="15" id="KW-1185">Reference proteome</keyword>
<dbReference type="CDD" id="cd00075">
    <property type="entry name" value="HATPase"/>
    <property type="match status" value="1"/>
</dbReference>
<feature type="transmembrane region" description="Helical" evidence="11">
    <location>
        <begin position="169"/>
        <end position="195"/>
    </location>
</feature>
<name>A0ABS4DD27_9CHLR</name>
<dbReference type="SUPFAM" id="SSF158472">
    <property type="entry name" value="HAMP domain-like"/>
    <property type="match status" value="1"/>
</dbReference>
<dbReference type="PANTHER" id="PTHR45436">
    <property type="entry name" value="SENSOR HISTIDINE KINASE YKOH"/>
    <property type="match status" value="1"/>
</dbReference>
<organism evidence="14 15">
    <name type="scientific">Candidatus Chloroploca mongolica</name>
    <dbReference type="NCBI Taxonomy" id="2528176"/>
    <lineage>
        <taxon>Bacteria</taxon>
        <taxon>Bacillati</taxon>
        <taxon>Chloroflexota</taxon>
        <taxon>Chloroflexia</taxon>
        <taxon>Chloroflexales</taxon>
        <taxon>Chloroflexineae</taxon>
        <taxon>Oscillochloridaceae</taxon>
        <taxon>Candidatus Chloroploca</taxon>
    </lineage>
</organism>
<proteinExistence type="predicted"/>
<dbReference type="PROSITE" id="PS50109">
    <property type="entry name" value="HIS_KIN"/>
    <property type="match status" value="1"/>
</dbReference>
<evidence type="ECO:0000256" key="11">
    <source>
        <dbReference type="SAM" id="Phobius"/>
    </source>
</evidence>
<evidence type="ECO:0000256" key="4">
    <source>
        <dbReference type="ARBA" id="ARBA00022553"/>
    </source>
</evidence>
<feature type="domain" description="HAMP" evidence="13">
    <location>
        <begin position="191"/>
        <end position="245"/>
    </location>
</feature>
<dbReference type="InterPro" id="IPR036097">
    <property type="entry name" value="HisK_dim/P_sf"/>
</dbReference>
<evidence type="ECO:0000313" key="14">
    <source>
        <dbReference type="EMBL" id="MBP1467219.1"/>
    </source>
</evidence>
<gene>
    <name evidence="14" type="ORF">EYB53_016015</name>
</gene>
<dbReference type="SMART" id="SM00387">
    <property type="entry name" value="HATPase_c"/>
    <property type="match status" value="1"/>
</dbReference>
<dbReference type="InterPro" id="IPR005467">
    <property type="entry name" value="His_kinase_dom"/>
</dbReference>
<dbReference type="InterPro" id="IPR003661">
    <property type="entry name" value="HisK_dim/P_dom"/>
</dbReference>
<dbReference type="EC" id="2.7.13.3" evidence="3"/>
<dbReference type="Pfam" id="PF00512">
    <property type="entry name" value="HisKA"/>
    <property type="match status" value="1"/>
</dbReference>
<dbReference type="EMBL" id="SIJK02000030">
    <property type="protein sequence ID" value="MBP1467219.1"/>
    <property type="molecule type" value="Genomic_DNA"/>
</dbReference>
<dbReference type="SUPFAM" id="SSF47384">
    <property type="entry name" value="Homodimeric domain of signal transducing histidine kinase"/>
    <property type="match status" value="1"/>
</dbReference>
<evidence type="ECO:0000313" key="15">
    <source>
        <dbReference type="Proteomes" id="UP001193081"/>
    </source>
</evidence>
<keyword evidence="4" id="KW-0597">Phosphoprotein</keyword>
<evidence type="ECO:0000256" key="6">
    <source>
        <dbReference type="ARBA" id="ARBA00022692"/>
    </source>
</evidence>
<dbReference type="CDD" id="cd00082">
    <property type="entry name" value="HisKA"/>
    <property type="match status" value="1"/>
</dbReference>
<dbReference type="Gene3D" id="1.10.287.130">
    <property type="match status" value="1"/>
</dbReference>
<keyword evidence="9" id="KW-0902">Two-component regulatory system</keyword>
<dbReference type="InterPro" id="IPR003660">
    <property type="entry name" value="HAMP_dom"/>
</dbReference>